<evidence type="ECO:0000313" key="2">
    <source>
        <dbReference type="Proteomes" id="UP001206925"/>
    </source>
</evidence>
<dbReference type="GO" id="GO:2000762">
    <property type="term" value="P:regulation of phenylpropanoid metabolic process"/>
    <property type="evidence" value="ECO:0007669"/>
    <property type="project" value="InterPro"/>
</dbReference>
<dbReference type="GO" id="GO:0016592">
    <property type="term" value="C:mediator complex"/>
    <property type="evidence" value="ECO:0007669"/>
    <property type="project" value="InterPro"/>
</dbReference>
<keyword evidence="2" id="KW-1185">Reference proteome</keyword>
<gene>
    <name evidence="1" type="ORF">M8C21_033227</name>
</gene>
<dbReference type="PANTHER" id="PTHR33739:SF7">
    <property type="entry name" value="MEDIATOR OF RNA POLYMERASE II TRANSCRIPTION SUBUNIT 33B"/>
    <property type="match status" value="1"/>
</dbReference>
<sequence>MWDRVLEMTKSAQNKGVDPLMWSLELSSTLLSAGVSMPSTKVAELLVSHICWDNNVPIAWKFLEKALSIRVVPPMLVLALLSNRVIQSRRSHPAAYRLYLELLKRHIFPLASEVNGPNYHKIMESIDDTLHLNQIFGFESIVWELLHASLDDENLLELVPEKKSLWPIKSLDMDIDDHNSYGENKIDYHQGLYKMNTITAIEIIGEIFRN</sequence>
<proteinExistence type="predicted"/>
<reference evidence="1" key="1">
    <citation type="submission" date="2022-06" db="EMBL/GenBank/DDBJ databases">
        <title>Uncovering the hologenomic basis of an extraordinary plant invasion.</title>
        <authorList>
            <person name="Bieker V.C."/>
            <person name="Martin M.D."/>
            <person name="Gilbert T."/>
            <person name="Hodgins K."/>
            <person name="Battlay P."/>
            <person name="Petersen B."/>
            <person name="Wilson J."/>
        </authorList>
    </citation>
    <scope>NUCLEOTIDE SEQUENCE</scope>
    <source>
        <strain evidence="1">AA19_3_7</strain>
        <tissue evidence="1">Leaf</tissue>
    </source>
</reference>
<dbReference type="AlphaFoldDB" id="A0AAD5BNB3"/>
<protein>
    <submittedName>
        <fullName evidence="1">Uncharacterized protein</fullName>
    </submittedName>
</protein>
<feature type="non-terminal residue" evidence="1">
    <location>
        <position position="210"/>
    </location>
</feature>
<name>A0AAD5BNB3_AMBAR</name>
<accession>A0AAD5BNB3</accession>
<organism evidence="1 2">
    <name type="scientific">Ambrosia artemisiifolia</name>
    <name type="common">Common ragweed</name>
    <dbReference type="NCBI Taxonomy" id="4212"/>
    <lineage>
        <taxon>Eukaryota</taxon>
        <taxon>Viridiplantae</taxon>
        <taxon>Streptophyta</taxon>
        <taxon>Embryophyta</taxon>
        <taxon>Tracheophyta</taxon>
        <taxon>Spermatophyta</taxon>
        <taxon>Magnoliopsida</taxon>
        <taxon>eudicotyledons</taxon>
        <taxon>Gunneridae</taxon>
        <taxon>Pentapetalae</taxon>
        <taxon>asterids</taxon>
        <taxon>campanulids</taxon>
        <taxon>Asterales</taxon>
        <taxon>Asteraceae</taxon>
        <taxon>Asteroideae</taxon>
        <taxon>Heliantheae alliance</taxon>
        <taxon>Heliantheae</taxon>
        <taxon>Ambrosia</taxon>
    </lineage>
</organism>
<comment type="caution">
    <text evidence="1">The sequence shown here is derived from an EMBL/GenBank/DDBJ whole genome shotgun (WGS) entry which is preliminary data.</text>
</comment>
<dbReference type="PANTHER" id="PTHR33739">
    <property type="entry name" value="OS07G0681500 PROTEIN"/>
    <property type="match status" value="1"/>
</dbReference>
<evidence type="ECO:0000313" key="1">
    <source>
        <dbReference type="EMBL" id="KAI7725526.1"/>
    </source>
</evidence>
<dbReference type="InterPro" id="IPR039638">
    <property type="entry name" value="MED33A/B"/>
</dbReference>
<dbReference type="EMBL" id="JAMZMK010011925">
    <property type="protein sequence ID" value="KAI7725526.1"/>
    <property type="molecule type" value="Genomic_DNA"/>
</dbReference>
<dbReference type="Proteomes" id="UP001206925">
    <property type="component" value="Unassembled WGS sequence"/>
</dbReference>